<dbReference type="InterPro" id="IPR007712">
    <property type="entry name" value="RelE/ParE_toxin"/>
</dbReference>
<evidence type="ECO:0000313" key="3">
    <source>
        <dbReference type="EMBL" id="CCM61930.1"/>
    </source>
</evidence>
<proteinExistence type="inferred from homology"/>
<organism evidence="3 4">
    <name type="scientific">Candidatus Neomicrothrix parvicella RN1</name>
    <dbReference type="NCBI Taxonomy" id="1229780"/>
    <lineage>
        <taxon>Bacteria</taxon>
        <taxon>Bacillati</taxon>
        <taxon>Actinomycetota</taxon>
        <taxon>Acidimicrobiia</taxon>
        <taxon>Acidimicrobiales</taxon>
        <taxon>Microthrixaceae</taxon>
        <taxon>Candidatus Neomicrothrix</taxon>
    </lineage>
</organism>
<dbReference type="STRING" id="1229780.BN381_10161"/>
<name>R4YVV2_9ACTN</name>
<reference evidence="3 4" key="1">
    <citation type="journal article" date="2013" name="ISME J.">
        <title>Metabolic model for the filamentous 'Candidatus Microthrix parvicella' based on genomic and metagenomic analyses.</title>
        <authorList>
            <person name="Jon McIlroy S."/>
            <person name="Kristiansen R."/>
            <person name="Albertsen M."/>
            <person name="Michael Karst S."/>
            <person name="Rossetti S."/>
            <person name="Lund Nielsen J."/>
            <person name="Tandoi V."/>
            <person name="James Seviour R."/>
            <person name="Nielsen P.H."/>
        </authorList>
    </citation>
    <scope>NUCLEOTIDE SEQUENCE [LARGE SCALE GENOMIC DNA]</scope>
    <source>
        <strain evidence="3 4">RN1</strain>
    </source>
</reference>
<dbReference type="PANTHER" id="PTHR35601:SF1">
    <property type="entry name" value="TOXIN RELE"/>
    <property type="match status" value="1"/>
</dbReference>
<sequence>MSTYDVQVSRRAAQAIGRLPRKEQRRVQAAIELLAGEPRPPGCVAMSGEASVYRVRVGSYRIVYEVVDRRLVVLVVRVGHRRDVYRPR</sequence>
<dbReference type="HOGENOM" id="CLU_155761_3_0_11"/>
<gene>
    <name evidence="3" type="ORF">BN381_10161</name>
</gene>
<evidence type="ECO:0000313" key="4">
    <source>
        <dbReference type="Proteomes" id="UP000018291"/>
    </source>
</evidence>
<comment type="similarity">
    <text evidence="1">Belongs to the RelE toxin family.</text>
</comment>
<dbReference type="Pfam" id="PF05016">
    <property type="entry name" value="ParE_toxin"/>
    <property type="match status" value="1"/>
</dbReference>
<dbReference type="RefSeq" id="WP_012222831.1">
    <property type="nucleotide sequence ID" value="NZ_HG422565.1"/>
</dbReference>
<dbReference type="OrthoDB" id="5326046at2"/>
<dbReference type="PANTHER" id="PTHR35601">
    <property type="entry name" value="TOXIN RELE"/>
    <property type="match status" value="1"/>
</dbReference>
<keyword evidence="4" id="KW-1185">Reference proteome</keyword>
<evidence type="ECO:0000256" key="1">
    <source>
        <dbReference type="ARBA" id="ARBA00006226"/>
    </source>
</evidence>
<dbReference type="Gene3D" id="3.30.2310.20">
    <property type="entry name" value="RelE-like"/>
    <property type="match status" value="1"/>
</dbReference>
<dbReference type="AlphaFoldDB" id="R4YVV2"/>
<dbReference type="Proteomes" id="UP000018291">
    <property type="component" value="Unassembled WGS sequence"/>
</dbReference>
<dbReference type="eggNOG" id="COG2026">
    <property type="taxonomic scope" value="Bacteria"/>
</dbReference>
<dbReference type="SUPFAM" id="SSF143011">
    <property type="entry name" value="RelE-like"/>
    <property type="match status" value="1"/>
</dbReference>
<keyword evidence="2" id="KW-1277">Toxin-antitoxin system</keyword>
<comment type="caution">
    <text evidence="3">The sequence shown here is derived from an EMBL/GenBank/DDBJ whole genome shotgun (WGS) entry which is preliminary data.</text>
</comment>
<dbReference type="EMBL" id="CANL01000001">
    <property type="protein sequence ID" value="CCM61930.1"/>
    <property type="molecule type" value="Genomic_DNA"/>
</dbReference>
<protein>
    <submittedName>
        <fullName evidence="3">Addiction module toxin, RelE/StbE</fullName>
    </submittedName>
</protein>
<evidence type="ECO:0000256" key="2">
    <source>
        <dbReference type="ARBA" id="ARBA00022649"/>
    </source>
</evidence>
<dbReference type="InterPro" id="IPR035093">
    <property type="entry name" value="RelE/ParE_toxin_dom_sf"/>
</dbReference>
<accession>R4YVV2</accession>